<dbReference type="Proteomes" id="UP000070444">
    <property type="component" value="Unassembled WGS sequence"/>
</dbReference>
<gene>
    <name evidence="2" type="ORF">CONCODRAFT_85035</name>
</gene>
<protein>
    <submittedName>
        <fullName evidence="2">Uncharacterized protein</fullName>
    </submittedName>
</protein>
<feature type="region of interest" description="Disordered" evidence="1">
    <location>
        <begin position="1"/>
        <end position="25"/>
    </location>
</feature>
<name>A0A137P7C0_CONC2</name>
<evidence type="ECO:0000313" key="3">
    <source>
        <dbReference type="Proteomes" id="UP000070444"/>
    </source>
</evidence>
<evidence type="ECO:0000256" key="1">
    <source>
        <dbReference type="SAM" id="MobiDB-lite"/>
    </source>
</evidence>
<proteinExistence type="predicted"/>
<keyword evidence="3" id="KW-1185">Reference proteome</keyword>
<feature type="region of interest" description="Disordered" evidence="1">
    <location>
        <begin position="51"/>
        <end position="72"/>
    </location>
</feature>
<reference evidence="2 3" key="1">
    <citation type="journal article" date="2015" name="Genome Biol. Evol.">
        <title>Phylogenomic analyses indicate that early fungi evolved digesting cell walls of algal ancestors of land plants.</title>
        <authorList>
            <person name="Chang Y."/>
            <person name="Wang S."/>
            <person name="Sekimoto S."/>
            <person name="Aerts A.L."/>
            <person name="Choi C."/>
            <person name="Clum A."/>
            <person name="LaButti K.M."/>
            <person name="Lindquist E.A."/>
            <person name="Yee Ngan C."/>
            <person name="Ohm R.A."/>
            <person name="Salamov A.A."/>
            <person name="Grigoriev I.V."/>
            <person name="Spatafora J.W."/>
            <person name="Berbee M.L."/>
        </authorList>
    </citation>
    <scope>NUCLEOTIDE SEQUENCE [LARGE SCALE GENOMIC DNA]</scope>
    <source>
        <strain evidence="2 3">NRRL 28638</strain>
    </source>
</reference>
<dbReference type="AlphaFoldDB" id="A0A137P7C0"/>
<dbReference type="EMBL" id="KQ964491">
    <property type="protein sequence ID" value="KXN70834.1"/>
    <property type="molecule type" value="Genomic_DNA"/>
</dbReference>
<feature type="compositionally biased region" description="Polar residues" evidence="1">
    <location>
        <begin position="1"/>
        <end position="12"/>
    </location>
</feature>
<dbReference type="OrthoDB" id="2103031at2759"/>
<sequence>MGWNPFSSSSNSDKNDAGKDATSKDEFVQNYLQTLNNPTYSKEYAAEVKKEKFEFTPTPEPKKSKADTTEKSETQLTLELIQKEGYVQMLKERKTRINEMSRENCADLEAEYKDCFTHGKYTEKMSLCWDKYNKFWNCVKSQKKLLDELNYGHPENSVLKDKILADAALDVLLNPPTVEEDSKN</sequence>
<organism evidence="2 3">
    <name type="scientific">Conidiobolus coronatus (strain ATCC 28846 / CBS 209.66 / NRRL 28638)</name>
    <name type="common">Delacroixia coronata</name>
    <dbReference type="NCBI Taxonomy" id="796925"/>
    <lineage>
        <taxon>Eukaryota</taxon>
        <taxon>Fungi</taxon>
        <taxon>Fungi incertae sedis</taxon>
        <taxon>Zoopagomycota</taxon>
        <taxon>Entomophthoromycotina</taxon>
        <taxon>Entomophthoromycetes</taxon>
        <taxon>Entomophthorales</taxon>
        <taxon>Ancylistaceae</taxon>
        <taxon>Conidiobolus</taxon>
    </lineage>
</organism>
<feature type="compositionally biased region" description="Basic and acidic residues" evidence="1">
    <location>
        <begin position="13"/>
        <end position="25"/>
    </location>
</feature>
<accession>A0A137P7C0</accession>
<evidence type="ECO:0000313" key="2">
    <source>
        <dbReference type="EMBL" id="KXN70834.1"/>
    </source>
</evidence>